<keyword evidence="1" id="KW-0812">Transmembrane</keyword>
<proteinExistence type="predicted"/>
<feature type="non-terminal residue" evidence="2">
    <location>
        <position position="1"/>
    </location>
</feature>
<evidence type="ECO:0000256" key="1">
    <source>
        <dbReference type="SAM" id="Phobius"/>
    </source>
</evidence>
<evidence type="ECO:0000313" key="3">
    <source>
        <dbReference type="Proteomes" id="UP001066276"/>
    </source>
</evidence>
<dbReference type="EMBL" id="JANPWB010000013">
    <property type="protein sequence ID" value="KAJ1108111.1"/>
    <property type="molecule type" value="Genomic_DNA"/>
</dbReference>
<name>A0AAV7MWM3_PLEWA</name>
<feature type="non-terminal residue" evidence="2">
    <location>
        <position position="114"/>
    </location>
</feature>
<sequence length="114" mass="13453">HHLAREQWHRRVRMQRPTVPRRQSRVMPRGPEGWRASGVPRGRLLSLEVAVLTVVVFVVVTVMEVYGKEQHWHDFQLSLHVCFGVLFVPTRCLEFSWEEESGPLEGLEHHWEHT</sequence>
<keyword evidence="1" id="KW-0472">Membrane</keyword>
<organism evidence="2 3">
    <name type="scientific">Pleurodeles waltl</name>
    <name type="common">Iberian ribbed newt</name>
    <dbReference type="NCBI Taxonomy" id="8319"/>
    <lineage>
        <taxon>Eukaryota</taxon>
        <taxon>Metazoa</taxon>
        <taxon>Chordata</taxon>
        <taxon>Craniata</taxon>
        <taxon>Vertebrata</taxon>
        <taxon>Euteleostomi</taxon>
        <taxon>Amphibia</taxon>
        <taxon>Batrachia</taxon>
        <taxon>Caudata</taxon>
        <taxon>Salamandroidea</taxon>
        <taxon>Salamandridae</taxon>
        <taxon>Pleurodelinae</taxon>
        <taxon>Pleurodeles</taxon>
    </lineage>
</organism>
<dbReference type="Proteomes" id="UP001066276">
    <property type="component" value="Chromosome 9"/>
</dbReference>
<gene>
    <name evidence="2" type="ORF">NDU88_005493</name>
</gene>
<feature type="transmembrane region" description="Helical" evidence="1">
    <location>
        <begin position="44"/>
        <end position="63"/>
    </location>
</feature>
<accession>A0AAV7MWM3</accession>
<protein>
    <submittedName>
        <fullName evidence="2">Uncharacterized protein</fullName>
    </submittedName>
</protein>
<comment type="caution">
    <text evidence="2">The sequence shown here is derived from an EMBL/GenBank/DDBJ whole genome shotgun (WGS) entry which is preliminary data.</text>
</comment>
<keyword evidence="1" id="KW-1133">Transmembrane helix</keyword>
<dbReference type="AlphaFoldDB" id="A0AAV7MWM3"/>
<evidence type="ECO:0000313" key="2">
    <source>
        <dbReference type="EMBL" id="KAJ1108111.1"/>
    </source>
</evidence>
<keyword evidence="3" id="KW-1185">Reference proteome</keyword>
<reference evidence="2" key="1">
    <citation type="journal article" date="2022" name="bioRxiv">
        <title>Sequencing and chromosome-scale assembly of the giantPleurodeles waltlgenome.</title>
        <authorList>
            <person name="Brown T."/>
            <person name="Elewa A."/>
            <person name="Iarovenko S."/>
            <person name="Subramanian E."/>
            <person name="Araus A.J."/>
            <person name="Petzold A."/>
            <person name="Susuki M."/>
            <person name="Suzuki K.-i.T."/>
            <person name="Hayashi T."/>
            <person name="Toyoda A."/>
            <person name="Oliveira C."/>
            <person name="Osipova E."/>
            <person name="Leigh N.D."/>
            <person name="Simon A."/>
            <person name="Yun M.H."/>
        </authorList>
    </citation>
    <scope>NUCLEOTIDE SEQUENCE</scope>
    <source>
        <strain evidence="2">20211129_DDA</strain>
        <tissue evidence="2">Liver</tissue>
    </source>
</reference>